<comment type="caution">
    <text evidence="5">The sequence shown here is derived from an EMBL/GenBank/DDBJ whole genome shotgun (WGS) entry which is preliminary data.</text>
</comment>
<evidence type="ECO:0008006" key="8">
    <source>
        <dbReference type="Google" id="ProtNLM"/>
    </source>
</evidence>
<dbReference type="Proteomes" id="UP000663887">
    <property type="component" value="Unassembled WGS sequence"/>
</dbReference>
<dbReference type="SUPFAM" id="SSF48452">
    <property type="entry name" value="TPR-like"/>
    <property type="match status" value="1"/>
</dbReference>
<dbReference type="PANTHER" id="PTHR45641">
    <property type="entry name" value="TETRATRICOPEPTIDE REPEAT PROTEIN (AFU_ORTHOLOGUE AFUA_6G03870)"/>
    <property type="match status" value="1"/>
</dbReference>
<dbReference type="Gene3D" id="1.25.40.10">
    <property type="entry name" value="Tetratricopeptide repeat domain"/>
    <property type="match status" value="2"/>
</dbReference>
<evidence type="ECO:0000313" key="6">
    <source>
        <dbReference type="EMBL" id="CAF3956503.1"/>
    </source>
</evidence>
<dbReference type="PANTHER" id="PTHR45641:SF19">
    <property type="entry name" value="NEPHROCYSTIN-3"/>
    <property type="match status" value="1"/>
</dbReference>
<keyword evidence="7" id="KW-1185">Reference proteome</keyword>
<feature type="repeat" description="TPR" evidence="3">
    <location>
        <begin position="147"/>
        <end position="180"/>
    </location>
</feature>
<evidence type="ECO:0000256" key="3">
    <source>
        <dbReference type="PROSITE-ProRule" id="PRU00339"/>
    </source>
</evidence>
<sequence length="252" mass="28433">MGALMHRMGEFNKAEEIYTILLEATSDDHKELAFLYHQLGYINDQKGDLTTALIHYKKSLEINLAEMSPDDPSLSPTYSKGALEQYQHALAIDTNKPEPDQLQIATRHNNTGAILKDQKKYTEALISYQIALKIQVAHLPSRSPLIATTYTNIGLVHSFMGDKSTAVSYYVKSLEIFQKSLTSNHPSLPVTHRNIARALEDLQQYKEALEHATQALDIFCRAFGSDNSEVKLNRENLNRIQQKIMIDLTASE</sequence>
<evidence type="ECO:0000313" key="4">
    <source>
        <dbReference type="EMBL" id="CAF2117647.1"/>
    </source>
</evidence>
<protein>
    <recommendedName>
        <fullName evidence="8">Tetratricopeptide repeat protein</fullName>
    </recommendedName>
</protein>
<name>A0A819E7H1_9BILA</name>
<dbReference type="PROSITE" id="PS50005">
    <property type="entry name" value="TPR"/>
    <property type="match status" value="1"/>
</dbReference>
<dbReference type="SMART" id="SM00028">
    <property type="entry name" value="TPR"/>
    <property type="match status" value="4"/>
</dbReference>
<evidence type="ECO:0000313" key="5">
    <source>
        <dbReference type="EMBL" id="CAF3845785.1"/>
    </source>
</evidence>
<evidence type="ECO:0000313" key="7">
    <source>
        <dbReference type="Proteomes" id="UP000663866"/>
    </source>
</evidence>
<reference evidence="5" key="1">
    <citation type="submission" date="2021-02" db="EMBL/GenBank/DDBJ databases">
        <authorList>
            <person name="Nowell W R."/>
        </authorList>
    </citation>
    <scope>NUCLEOTIDE SEQUENCE</scope>
</reference>
<keyword evidence="2 3" id="KW-0802">TPR repeat</keyword>
<gene>
    <name evidence="5" type="ORF">OVN521_LOCUS6547</name>
    <name evidence="6" type="ORF">UXM345_LOCUS13653</name>
    <name evidence="4" type="ORF">XDN619_LOCUS21960</name>
</gene>
<dbReference type="InterPro" id="IPR011990">
    <property type="entry name" value="TPR-like_helical_dom_sf"/>
</dbReference>
<dbReference type="InterPro" id="IPR019734">
    <property type="entry name" value="TPR_rpt"/>
</dbReference>
<dbReference type="EMBL" id="CAJNRG010009923">
    <property type="protein sequence ID" value="CAF2117647.1"/>
    <property type="molecule type" value="Genomic_DNA"/>
</dbReference>
<organism evidence="5 7">
    <name type="scientific">Rotaria magnacalcarata</name>
    <dbReference type="NCBI Taxonomy" id="392030"/>
    <lineage>
        <taxon>Eukaryota</taxon>
        <taxon>Metazoa</taxon>
        <taxon>Spiralia</taxon>
        <taxon>Gnathifera</taxon>
        <taxon>Rotifera</taxon>
        <taxon>Eurotatoria</taxon>
        <taxon>Bdelloidea</taxon>
        <taxon>Philodinida</taxon>
        <taxon>Philodinidae</taxon>
        <taxon>Rotaria</taxon>
    </lineage>
</organism>
<dbReference type="AlphaFoldDB" id="A0A819E7H1"/>
<dbReference type="EMBL" id="CAJOBG010000690">
    <property type="protein sequence ID" value="CAF3845785.1"/>
    <property type="molecule type" value="Genomic_DNA"/>
</dbReference>
<dbReference type="EMBL" id="CAJOBF010001492">
    <property type="protein sequence ID" value="CAF3956503.1"/>
    <property type="molecule type" value="Genomic_DNA"/>
</dbReference>
<proteinExistence type="predicted"/>
<evidence type="ECO:0000256" key="1">
    <source>
        <dbReference type="ARBA" id="ARBA00022737"/>
    </source>
</evidence>
<dbReference type="Pfam" id="PF13424">
    <property type="entry name" value="TPR_12"/>
    <property type="match status" value="2"/>
</dbReference>
<accession>A0A819E7H1</accession>
<evidence type="ECO:0000256" key="2">
    <source>
        <dbReference type="ARBA" id="ARBA00022803"/>
    </source>
</evidence>
<dbReference type="Proteomes" id="UP000663842">
    <property type="component" value="Unassembled WGS sequence"/>
</dbReference>
<dbReference type="Proteomes" id="UP000663866">
    <property type="component" value="Unassembled WGS sequence"/>
</dbReference>
<keyword evidence="1" id="KW-0677">Repeat</keyword>